<sequence length="187" mass="21962">MRILLLFIVLLFSASAKTATEEFEFQSAGLVGLGHAFYSVTFYDKHTYSIGLGYVPELSDHDDMTLISLKYRYTLSKTYQLDIMDHKIQWRPYSFSVTLLRGEDNDIYKKLPDEIPANYYQPTARRLIFSMQTNFLIKDNVEVYWDWSVLEVGLVNYARNFEFYRDNYRFLGLEGIVSYGVGFRVKL</sequence>
<keyword evidence="3" id="KW-1185">Reference proteome</keyword>
<dbReference type="OrthoDB" id="7063857at2"/>
<proteinExistence type="predicted"/>
<feature type="signal peptide" evidence="1">
    <location>
        <begin position="1"/>
        <end position="18"/>
    </location>
</feature>
<evidence type="ECO:0000313" key="2">
    <source>
        <dbReference type="EMBL" id="PQJ52224.1"/>
    </source>
</evidence>
<keyword evidence="1" id="KW-0732">Signal</keyword>
<gene>
    <name evidence="2" type="ORF">BTO11_00165</name>
</gene>
<organism evidence="2 3">
    <name type="scientific">Psychrosphaera saromensis</name>
    <dbReference type="NCBI Taxonomy" id="716813"/>
    <lineage>
        <taxon>Bacteria</taxon>
        <taxon>Pseudomonadati</taxon>
        <taxon>Pseudomonadota</taxon>
        <taxon>Gammaproteobacteria</taxon>
        <taxon>Alteromonadales</taxon>
        <taxon>Pseudoalteromonadaceae</taxon>
        <taxon>Psychrosphaera</taxon>
    </lineage>
</organism>
<dbReference type="EMBL" id="MSCH01000003">
    <property type="protein sequence ID" value="PQJ52224.1"/>
    <property type="molecule type" value="Genomic_DNA"/>
</dbReference>
<feature type="chain" id="PRO_5015447636" description="Outer membrane protein beta-barrel domain-containing protein" evidence="1">
    <location>
        <begin position="19"/>
        <end position="187"/>
    </location>
</feature>
<reference evidence="2 3" key="1">
    <citation type="submission" date="2016-12" db="EMBL/GenBank/DDBJ databases">
        <title>Diversity of luminous bacteria.</title>
        <authorList>
            <person name="Yoshizawa S."/>
            <person name="Kogure K."/>
        </authorList>
    </citation>
    <scope>NUCLEOTIDE SEQUENCE [LARGE SCALE GENOMIC DNA]</scope>
    <source>
        <strain evidence="2 3">SA4-48</strain>
    </source>
</reference>
<protein>
    <recommendedName>
        <fullName evidence="4">Outer membrane protein beta-barrel domain-containing protein</fullName>
    </recommendedName>
</protein>
<name>A0A2S7UQG3_9GAMM</name>
<dbReference type="AlphaFoldDB" id="A0A2S7UQG3"/>
<evidence type="ECO:0000256" key="1">
    <source>
        <dbReference type="SAM" id="SignalP"/>
    </source>
</evidence>
<evidence type="ECO:0008006" key="4">
    <source>
        <dbReference type="Google" id="ProtNLM"/>
    </source>
</evidence>
<comment type="caution">
    <text evidence="2">The sequence shown here is derived from an EMBL/GenBank/DDBJ whole genome shotgun (WGS) entry which is preliminary data.</text>
</comment>
<evidence type="ECO:0000313" key="3">
    <source>
        <dbReference type="Proteomes" id="UP000239007"/>
    </source>
</evidence>
<dbReference type="RefSeq" id="WP_105050678.1">
    <property type="nucleotide sequence ID" value="NZ_BMYG01000011.1"/>
</dbReference>
<dbReference type="Proteomes" id="UP000239007">
    <property type="component" value="Unassembled WGS sequence"/>
</dbReference>
<accession>A0A2S7UQG3</accession>